<dbReference type="PANTHER" id="PTHR11228">
    <property type="entry name" value="RADICAL SAM DOMAIN PROTEIN"/>
    <property type="match status" value="1"/>
</dbReference>
<keyword evidence="5" id="KW-0408">Iron</keyword>
<dbReference type="SUPFAM" id="SSF102114">
    <property type="entry name" value="Radical SAM enzymes"/>
    <property type="match status" value="1"/>
</dbReference>
<dbReference type="InterPro" id="IPR007197">
    <property type="entry name" value="rSAM"/>
</dbReference>
<keyword evidence="9" id="KW-1185">Reference proteome</keyword>
<dbReference type="InterPro" id="IPR058240">
    <property type="entry name" value="rSAM_sf"/>
</dbReference>
<reference evidence="8 9" key="1">
    <citation type="submission" date="2019-04" db="EMBL/GenBank/DDBJ databases">
        <title>Geobacter oryzae sp. nov., ferric-reducing bacteria isolated from paddy soil.</title>
        <authorList>
            <person name="Xu Z."/>
            <person name="Masuda Y."/>
            <person name="Itoh H."/>
            <person name="Senoo K."/>
        </authorList>
    </citation>
    <scope>NUCLEOTIDE SEQUENCE [LARGE SCALE GENOMIC DNA]</scope>
    <source>
        <strain evidence="8 9">Red111</strain>
    </source>
</reference>
<sequence length="446" mass="50220">MNNNAAALSEFMPDNEPAFLEYPSKLFVETTSRCNLNCVMCMKQNADGSRVEDGDLDVATFSQLEPALPNLEALVLNGVGEPLINTRLEHFITRAKKLMPVGSWVGFQSNGLLLSHLRAVSLLEAGVDRICLSMDGVDADTFSSIRSGSQLVDLEHALNALGAAKVACRRPDMEIGVEFVVMRDNLRQLPAALSWASEFGVSFALVSHLHPFDEPHLSQCSYDLSSDESISLFQSWMSKAELKGIDIRRYFEVLWNYKKTEEERTIIEYVAAMKSDAQQRGVTLDLKRLFSLDTARIHESQEIFEEAAQVARRTGIELKLPEVARRESRVCSFIEKGSAFISWDGGMHPCYHLWHHCRSFANGWLHPVQPWSFGNVKDKGVLGIWNSPPFRRYRENVLRHDYPSCAECNTSPCDLMQADRFDVDCYVNSEPCGSCLWSSGVFRCLD</sequence>
<dbReference type="CDD" id="cd01335">
    <property type="entry name" value="Radical_SAM"/>
    <property type="match status" value="1"/>
</dbReference>
<name>A0A4S1CBQ3_9BACT</name>
<keyword evidence="6" id="KW-0411">Iron-sulfur</keyword>
<evidence type="ECO:0000313" key="8">
    <source>
        <dbReference type="EMBL" id="TGU70789.1"/>
    </source>
</evidence>
<dbReference type="GO" id="GO:0051536">
    <property type="term" value="F:iron-sulfur cluster binding"/>
    <property type="evidence" value="ECO:0007669"/>
    <property type="project" value="UniProtKB-KW"/>
</dbReference>
<dbReference type="InterPro" id="IPR013785">
    <property type="entry name" value="Aldolase_TIM"/>
</dbReference>
<accession>A0A4S1CBQ3</accession>
<evidence type="ECO:0000256" key="2">
    <source>
        <dbReference type="ARBA" id="ARBA00022485"/>
    </source>
</evidence>
<dbReference type="AlphaFoldDB" id="A0A4S1CBQ3"/>
<dbReference type="SFLD" id="SFLDS00029">
    <property type="entry name" value="Radical_SAM"/>
    <property type="match status" value="1"/>
</dbReference>
<evidence type="ECO:0000256" key="1">
    <source>
        <dbReference type="ARBA" id="ARBA00001966"/>
    </source>
</evidence>
<evidence type="ECO:0000313" key="9">
    <source>
        <dbReference type="Proteomes" id="UP000306416"/>
    </source>
</evidence>
<dbReference type="Gene3D" id="3.20.20.70">
    <property type="entry name" value="Aldolase class I"/>
    <property type="match status" value="2"/>
</dbReference>
<dbReference type="InterPro" id="IPR027586">
    <property type="entry name" value="rSAM_metal_mat"/>
</dbReference>
<keyword evidence="4" id="KW-0479">Metal-binding</keyword>
<dbReference type="SFLD" id="SFLDG01387">
    <property type="entry name" value="BtrN-like_SPASM_domain_contain"/>
    <property type="match status" value="1"/>
</dbReference>
<dbReference type="CDD" id="cd21121">
    <property type="entry name" value="SPASM_Cmo-like"/>
    <property type="match status" value="1"/>
</dbReference>
<dbReference type="Proteomes" id="UP000306416">
    <property type="component" value="Unassembled WGS sequence"/>
</dbReference>
<evidence type="ECO:0000256" key="6">
    <source>
        <dbReference type="ARBA" id="ARBA00023014"/>
    </source>
</evidence>
<dbReference type="NCBIfam" id="TIGR04311">
    <property type="entry name" value="rSAM_Geo_metal"/>
    <property type="match status" value="1"/>
</dbReference>
<dbReference type="GO" id="GO:0046872">
    <property type="term" value="F:metal ion binding"/>
    <property type="evidence" value="ECO:0007669"/>
    <property type="project" value="UniProtKB-KW"/>
</dbReference>
<dbReference type="EMBL" id="SRSC01000004">
    <property type="protein sequence ID" value="TGU70789.1"/>
    <property type="molecule type" value="Genomic_DNA"/>
</dbReference>
<protein>
    <submittedName>
        <fullName evidence="8">Radical SAM/SPASM family putative metalloenzyme maturase</fullName>
    </submittedName>
</protein>
<dbReference type="PROSITE" id="PS51918">
    <property type="entry name" value="RADICAL_SAM"/>
    <property type="match status" value="1"/>
</dbReference>
<dbReference type="PANTHER" id="PTHR11228:SF7">
    <property type="entry name" value="PQQA PEPTIDE CYCLASE"/>
    <property type="match status" value="1"/>
</dbReference>
<dbReference type="InterPro" id="IPR050377">
    <property type="entry name" value="Radical_SAM_PqqE_MftC-like"/>
</dbReference>
<dbReference type="Pfam" id="PF13186">
    <property type="entry name" value="SPASM"/>
    <property type="match status" value="1"/>
</dbReference>
<dbReference type="GO" id="GO:0003824">
    <property type="term" value="F:catalytic activity"/>
    <property type="evidence" value="ECO:0007669"/>
    <property type="project" value="InterPro"/>
</dbReference>
<organism evidence="8 9">
    <name type="scientific">Geomonas terrae</name>
    <dbReference type="NCBI Taxonomy" id="2562681"/>
    <lineage>
        <taxon>Bacteria</taxon>
        <taxon>Pseudomonadati</taxon>
        <taxon>Thermodesulfobacteriota</taxon>
        <taxon>Desulfuromonadia</taxon>
        <taxon>Geobacterales</taxon>
        <taxon>Geobacteraceae</taxon>
        <taxon>Geomonas</taxon>
    </lineage>
</organism>
<evidence type="ECO:0000256" key="5">
    <source>
        <dbReference type="ARBA" id="ARBA00023004"/>
    </source>
</evidence>
<evidence type="ECO:0000256" key="3">
    <source>
        <dbReference type="ARBA" id="ARBA00022691"/>
    </source>
</evidence>
<evidence type="ECO:0000259" key="7">
    <source>
        <dbReference type="PROSITE" id="PS51918"/>
    </source>
</evidence>
<comment type="cofactor">
    <cofactor evidence="1">
        <name>[4Fe-4S] cluster</name>
        <dbReference type="ChEBI" id="CHEBI:49883"/>
    </cofactor>
</comment>
<evidence type="ECO:0000256" key="4">
    <source>
        <dbReference type="ARBA" id="ARBA00022723"/>
    </source>
</evidence>
<dbReference type="InterPro" id="IPR034391">
    <property type="entry name" value="AdoMet-like_SPASM_containing"/>
</dbReference>
<gene>
    <name evidence="8" type="ORF">E4633_17515</name>
</gene>
<dbReference type="InterPro" id="IPR023885">
    <property type="entry name" value="4Fe4S-binding_SPASM_dom"/>
</dbReference>
<proteinExistence type="predicted"/>
<comment type="caution">
    <text evidence="8">The sequence shown here is derived from an EMBL/GenBank/DDBJ whole genome shotgun (WGS) entry which is preliminary data.</text>
</comment>
<dbReference type="SFLD" id="SFLDG01067">
    <property type="entry name" value="SPASM/twitch_domain_containing"/>
    <property type="match status" value="1"/>
</dbReference>
<feature type="domain" description="Radical SAM core" evidence="7">
    <location>
        <begin position="20"/>
        <end position="248"/>
    </location>
</feature>
<keyword evidence="2" id="KW-0004">4Fe-4S</keyword>
<dbReference type="RefSeq" id="WP_135872122.1">
    <property type="nucleotide sequence ID" value="NZ_SRSC01000004.1"/>
</dbReference>
<keyword evidence="3" id="KW-0949">S-adenosyl-L-methionine</keyword>